<keyword evidence="2" id="KW-1185">Reference proteome</keyword>
<evidence type="ECO:0000313" key="1">
    <source>
        <dbReference type="EMBL" id="RBP09025.1"/>
    </source>
</evidence>
<accession>A0ABX9FTS9</accession>
<evidence type="ECO:0000313" key="2">
    <source>
        <dbReference type="Proteomes" id="UP000253201"/>
    </source>
</evidence>
<organism evidence="1 2">
    <name type="scientific">Pseudocitrobacter faecalis</name>
    <dbReference type="NCBI Taxonomy" id="1398493"/>
    <lineage>
        <taxon>Bacteria</taxon>
        <taxon>Pseudomonadati</taxon>
        <taxon>Pseudomonadota</taxon>
        <taxon>Gammaproteobacteria</taxon>
        <taxon>Enterobacterales</taxon>
        <taxon>Enterobacteriaceae</taxon>
        <taxon>Pseudocitrobacter</taxon>
    </lineage>
</organism>
<proteinExistence type="predicted"/>
<reference evidence="1 2" key="1">
    <citation type="submission" date="2018-06" db="EMBL/GenBank/DDBJ databases">
        <title>Genomic Encyclopedia of Type Strains, Phase IV (KMG-IV): sequencing the most valuable type-strain genomes for metagenomic binning, comparative biology and taxonomic classification.</title>
        <authorList>
            <person name="Goeker M."/>
        </authorList>
    </citation>
    <scope>NUCLEOTIDE SEQUENCE [LARGE SCALE GENOMIC DNA]</scope>
    <source>
        <strain evidence="1 2">DSM 27453</strain>
    </source>
</reference>
<name>A0ABX9FTS9_9ENTR</name>
<dbReference type="Proteomes" id="UP000253201">
    <property type="component" value="Unassembled WGS sequence"/>
</dbReference>
<protein>
    <recommendedName>
        <fullName evidence="3">MYM-type domain-containing protein</fullName>
    </recommendedName>
</protein>
<dbReference type="EMBL" id="QNRL01000008">
    <property type="protein sequence ID" value="RBP09025.1"/>
    <property type="molecule type" value="Genomic_DNA"/>
</dbReference>
<comment type="caution">
    <text evidence="1">The sequence shown here is derived from an EMBL/GenBank/DDBJ whole genome shotgun (WGS) entry which is preliminary data.</text>
</comment>
<sequence length="79" mass="9821">MSLFTCRCDYCGKRRFKMLSKAYPSIWEWWKVYRFCNRECAKAFIDRSRAIDIKRWHMLFTPITDTKTDYRTYDEENNL</sequence>
<gene>
    <name evidence="1" type="ORF">DFQ50_108314</name>
</gene>
<evidence type="ECO:0008006" key="3">
    <source>
        <dbReference type="Google" id="ProtNLM"/>
    </source>
</evidence>